<keyword evidence="1" id="KW-0472">Membrane</keyword>
<dbReference type="EMBL" id="CH474035">
    <property type="protein sequence ID" value="EDL87128.1"/>
    <property type="molecule type" value="Genomic_DNA"/>
</dbReference>
<evidence type="ECO:0000256" key="1">
    <source>
        <dbReference type="SAM" id="Phobius"/>
    </source>
</evidence>
<accession>A6KC14</accession>
<sequence>MTHRRINILKQQSLSQLILTLLFLAYFCRYVYLSVLFWSTSPPLVSWRISCARFFSQNHYFCLAVPPPLPAQPLASDLYYIQ</sequence>
<proteinExistence type="predicted"/>
<keyword evidence="1" id="KW-0812">Transmembrane</keyword>
<gene>
    <name evidence="2" type="ORF">rCG_50685</name>
</gene>
<dbReference type="Proteomes" id="UP000234681">
    <property type="component" value="Chromosome 7"/>
</dbReference>
<feature type="transmembrane region" description="Helical" evidence="1">
    <location>
        <begin position="21"/>
        <end position="40"/>
    </location>
</feature>
<protein>
    <submittedName>
        <fullName evidence="2">RCG50685</fullName>
    </submittedName>
</protein>
<dbReference type="AlphaFoldDB" id="A6KC14"/>
<keyword evidence="1" id="KW-1133">Transmembrane helix</keyword>
<evidence type="ECO:0000313" key="3">
    <source>
        <dbReference type="Proteomes" id="UP000234681"/>
    </source>
</evidence>
<organism evidence="2 3">
    <name type="scientific">Rattus norvegicus</name>
    <name type="common">Rat</name>
    <dbReference type="NCBI Taxonomy" id="10116"/>
    <lineage>
        <taxon>Eukaryota</taxon>
        <taxon>Metazoa</taxon>
        <taxon>Chordata</taxon>
        <taxon>Craniata</taxon>
        <taxon>Vertebrata</taxon>
        <taxon>Euteleostomi</taxon>
        <taxon>Mammalia</taxon>
        <taxon>Eutheria</taxon>
        <taxon>Euarchontoglires</taxon>
        <taxon>Glires</taxon>
        <taxon>Rodentia</taxon>
        <taxon>Myomorpha</taxon>
        <taxon>Muroidea</taxon>
        <taxon>Muridae</taxon>
        <taxon>Murinae</taxon>
        <taxon>Rattus</taxon>
    </lineage>
</organism>
<name>A6KC14_RAT</name>
<evidence type="ECO:0000313" key="2">
    <source>
        <dbReference type="EMBL" id="EDL87128.1"/>
    </source>
</evidence>
<reference evidence="2 3" key="1">
    <citation type="submission" date="2005-09" db="EMBL/GenBank/DDBJ databases">
        <authorList>
            <person name="Mural R.J."/>
            <person name="Li P.W."/>
            <person name="Adams M.D."/>
            <person name="Amanatides P.G."/>
            <person name="Baden-Tillson H."/>
            <person name="Barnstead M."/>
            <person name="Chin S.H."/>
            <person name="Dew I."/>
            <person name="Evans C.A."/>
            <person name="Ferriera S."/>
            <person name="Flanigan M."/>
            <person name="Fosler C."/>
            <person name="Glodek A."/>
            <person name="Gu Z."/>
            <person name="Holt R.A."/>
            <person name="Jennings D."/>
            <person name="Kraft C.L."/>
            <person name="Lu F."/>
            <person name="Nguyen T."/>
            <person name="Nusskern D.R."/>
            <person name="Pfannkoch C.M."/>
            <person name="Sitter C."/>
            <person name="Sutton G.G."/>
            <person name="Venter J.C."/>
            <person name="Wang Z."/>
            <person name="Woodage T."/>
            <person name="Zheng X.H."/>
            <person name="Zhong F."/>
        </authorList>
    </citation>
    <scope>NUCLEOTIDE SEQUENCE [LARGE SCALE GENOMIC DNA]</scope>
    <source>
        <strain>BN</strain>
        <strain evidence="3">Sprague-Dawley</strain>
    </source>
</reference>